<name>A0A4R6X0F5_9PROT</name>
<keyword evidence="3" id="KW-1185">Reference proteome</keyword>
<evidence type="ECO:0000313" key="3">
    <source>
        <dbReference type="Proteomes" id="UP000295783"/>
    </source>
</evidence>
<dbReference type="AlphaFoldDB" id="A0A4R6X0F5"/>
<evidence type="ECO:0000256" key="1">
    <source>
        <dbReference type="SAM" id="SignalP"/>
    </source>
</evidence>
<dbReference type="RefSeq" id="WP_133612004.1">
    <property type="nucleotide sequence ID" value="NZ_SNYW01000006.1"/>
</dbReference>
<evidence type="ECO:0008006" key="4">
    <source>
        <dbReference type="Google" id="ProtNLM"/>
    </source>
</evidence>
<keyword evidence="1" id="KW-0732">Signal</keyword>
<sequence>MRSLFSALIALMLVFGGLAAAVPAAFADALDDARAAGQIGERPDGYVAVVDASAPASVKSLVDSINRQRREAYQKIATEKGVPIEQIGALTAEKIINEKLRPGMYYMDASGAWKQK</sequence>
<dbReference type="Pfam" id="PF07027">
    <property type="entry name" value="DUF1318"/>
    <property type="match status" value="1"/>
</dbReference>
<protein>
    <recommendedName>
        <fullName evidence="4">DUF1318 domain-containing protein</fullName>
    </recommendedName>
</protein>
<feature type="chain" id="PRO_5020844674" description="DUF1318 domain-containing protein" evidence="1">
    <location>
        <begin position="21"/>
        <end position="116"/>
    </location>
</feature>
<dbReference type="PIRSF" id="PIRSF025560">
    <property type="entry name" value="UCP025560"/>
    <property type="match status" value="1"/>
</dbReference>
<dbReference type="EMBL" id="SNYW01000006">
    <property type="protein sequence ID" value="TDQ83928.1"/>
    <property type="molecule type" value="Genomic_DNA"/>
</dbReference>
<dbReference type="Proteomes" id="UP000295783">
    <property type="component" value="Unassembled WGS sequence"/>
</dbReference>
<evidence type="ECO:0000313" key="2">
    <source>
        <dbReference type="EMBL" id="TDQ83928.1"/>
    </source>
</evidence>
<organism evidence="2 3">
    <name type="scientific">Dongia mobilis</name>
    <dbReference type="NCBI Taxonomy" id="578943"/>
    <lineage>
        <taxon>Bacteria</taxon>
        <taxon>Pseudomonadati</taxon>
        <taxon>Pseudomonadota</taxon>
        <taxon>Alphaproteobacteria</taxon>
        <taxon>Rhodospirillales</taxon>
        <taxon>Dongiaceae</taxon>
        <taxon>Dongia</taxon>
    </lineage>
</organism>
<proteinExistence type="predicted"/>
<accession>A0A4R6X0F5</accession>
<reference evidence="2 3" key="1">
    <citation type="submission" date="2019-03" db="EMBL/GenBank/DDBJ databases">
        <title>Genomic Encyclopedia of Type Strains, Phase III (KMG-III): the genomes of soil and plant-associated and newly described type strains.</title>
        <authorList>
            <person name="Whitman W."/>
        </authorList>
    </citation>
    <scope>NUCLEOTIDE SEQUENCE [LARGE SCALE GENOMIC DNA]</scope>
    <source>
        <strain evidence="2 3">CGMCC 1.7660</strain>
    </source>
</reference>
<comment type="caution">
    <text evidence="2">The sequence shown here is derived from an EMBL/GenBank/DDBJ whole genome shotgun (WGS) entry which is preliminary data.</text>
</comment>
<dbReference type="OrthoDB" id="7362294at2"/>
<feature type="signal peptide" evidence="1">
    <location>
        <begin position="1"/>
        <end position="20"/>
    </location>
</feature>
<dbReference type="InterPro" id="IPR008309">
    <property type="entry name" value="YdbL"/>
</dbReference>
<gene>
    <name evidence="2" type="ORF">A8950_0472</name>
</gene>